<feature type="region of interest" description="Disordered" evidence="1">
    <location>
        <begin position="215"/>
        <end position="234"/>
    </location>
</feature>
<dbReference type="Pfam" id="PF01476">
    <property type="entry name" value="LysM"/>
    <property type="match status" value="3"/>
</dbReference>
<sequence length="429" mass="44536">MSLTRPCRRETVTTSACRRRGNMRQYSGDTPTGDAADAGDREPVLRRPGMRRLLTIPVAVVGAVAVTLGIAQPADAAPQSVKRQPKPKATPATPMLRQAMPATATIPNEVVVAQGDTVSAIAERYGLSTAEVLAENGLSWSSLIFPGQRLALPGGTPTVVAGPDAGIARHIVAPGDTVSAIAAEYGLDVEVVLSANGLGRASLIFPGQAITIPGTGSAAASPDSADAPPPTPAAPESHLVVAGDTLIGIGERYGVALDRLLELNGLTAASIIVPDQRIVVRAVVEATSVAALDVRLDDEMRANAKLIVDVGRSLGVPDHGIVVALAAAAQESGLRNVRHGDRDSLGLFQQRPSQGWGTPEQVLDPVRAATAFYGGPTTPNDGRTPGLLDIAGWADMSVTDAAQAVQRSAHPQHYAKWEASARRWLDELG</sequence>
<reference evidence="3 4" key="1">
    <citation type="submission" date="2019-11" db="EMBL/GenBank/DDBJ databases">
        <title>Agromyces kandeliae sp. nov., isolated from mangrove soil.</title>
        <authorList>
            <person name="Wang R."/>
        </authorList>
    </citation>
    <scope>NUCLEOTIDE SEQUENCE [LARGE SCALE GENOMIC DNA]</scope>
    <source>
        <strain evidence="3 4">Q22</strain>
    </source>
</reference>
<evidence type="ECO:0000313" key="3">
    <source>
        <dbReference type="EMBL" id="MRX42397.1"/>
    </source>
</evidence>
<dbReference type="Gene3D" id="3.10.350.10">
    <property type="entry name" value="LysM domain"/>
    <property type="match status" value="3"/>
</dbReference>
<protein>
    <submittedName>
        <fullName evidence="3">LysM peptidoglycan-binding domain-containing protein</fullName>
    </submittedName>
</protein>
<dbReference type="SMART" id="SM00257">
    <property type="entry name" value="LysM"/>
    <property type="match status" value="3"/>
</dbReference>
<proteinExistence type="predicted"/>
<dbReference type="InterPro" id="IPR018392">
    <property type="entry name" value="LysM"/>
</dbReference>
<dbReference type="PANTHER" id="PTHR33734">
    <property type="entry name" value="LYSM DOMAIN-CONTAINING GPI-ANCHORED PROTEIN 2"/>
    <property type="match status" value="1"/>
</dbReference>
<feature type="domain" description="LysM" evidence="2">
    <location>
        <begin position="168"/>
        <end position="212"/>
    </location>
</feature>
<feature type="region of interest" description="Disordered" evidence="1">
    <location>
        <begin position="20"/>
        <end position="42"/>
    </location>
</feature>
<name>A0A6L5QZW3_9MICO</name>
<dbReference type="AlphaFoldDB" id="A0A6L5QZW3"/>
<gene>
    <name evidence="3" type="ORF">GJR97_01515</name>
</gene>
<feature type="compositionally biased region" description="Low complexity" evidence="1">
    <location>
        <begin position="215"/>
        <end position="226"/>
    </location>
</feature>
<dbReference type="SUPFAM" id="SSF54106">
    <property type="entry name" value="LysM domain"/>
    <property type="match status" value="3"/>
</dbReference>
<dbReference type="EMBL" id="WKJD01000004">
    <property type="protein sequence ID" value="MRX42397.1"/>
    <property type="molecule type" value="Genomic_DNA"/>
</dbReference>
<dbReference type="PROSITE" id="PS51782">
    <property type="entry name" value="LYSM"/>
    <property type="match status" value="3"/>
</dbReference>
<comment type="caution">
    <text evidence="3">The sequence shown here is derived from an EMBL/GenBank/DDBJ whole genome shotgun (WGS) entry which is preliminary data.</text>
</comment>
<feature type="domain" description="LysM" evidence="2">
    <location>
        <begin position="236"/>
        <end position="280"/>
    </location>
</feature>
<organism evidence="3 4">
    <name type="scientific">Agromyces kandeliae</name>
    <dbReference type="NCBI Taxonomy" id="2666141"/>
    <lineage>
        <taxon>Bacteria</taxon>
        <taxon>Bacillati</taxon>
        <taxon>Actinomycetota</taxon>
        <taxon>Actinomycetes</taxon>
        <taxon>Micrococcales</taxon>
        <taxon>Microbacteriaceae</taxon>
        <taxon>Agromyces</taxon>
    </lineage>
</organism>
<feature type="domain" description="LysM" evidence="2">
    <location>
        <begin position="108"/>
        <end position="152"/>
    </location>
</feature>
<keyword evidence="4" id="KW-1185">Reference proteome</keyword>
<dbReference type="GO" id="GO:0008932">
    <property type="term" value="F:lytic endotransglycosylase activity"/>
    <property type="evidence" value="ECO:0007669"/>
    <property type="project" value="TreeGrafter"/>
</dbReference>
<dbReference type="InterPro" id="IPR036779">
    <property type="entry name" value="LysM_dom_sf"/>
</dbReference>
<dbReference type="CDD" id="cd00118">
    <property type="entry name" value="LysM"/>
    <property type="match status" value="3"/>
</dbReference>
<evidence type="ECO:0000259" key="2">
    <source>
        <dbReference type="PROSITE" id="PS51782"/>
    </source>
</evidence>
<evidence type="ECO:0000256" key="1">
    <source>
        <dbReference type="SAM" id="MobiDB-lite"/>
    </source>
</evidence>
<dbReference type="Proteomes" id="UP000476511">
    <property type="component" value="Unassembled WGS sequence"/>
</dbReference>
<accession>A0A6L5QZW3</accession>
<dbReference type="PANTHER" id="PTHR33734:SF22">
    <property type="entry name" value="MEMBRANE-BOUND LYTIC MUREIN TRANSGLYCOSYLASE D"/>
    <property type="match status" value="1"/>
</dbReference>
<evidence type="ECO:0000313" key="4">
    <source>
        <dbReference type="Proteomes" id="UP000476511"/>
    </source>
</evidence>